<feature type="compositionally biased region" description="Polar residues" evidence="1">
    <location>
        <begin position="330"/>
        <end position="340"/>
    </location>
</feature>
<keyword evidence="3" id="KW-1185">Reference proteome</keyword>
<dbReference type="AlphaFoldDB" id="A0AAD1XZ68"/>
<proteinExistence type="predicted"/>
<gene>
    <name evidence="2" type="ORF">ECRASSUSDP1_LOCUS22831</name>
</gene>
<organism evidence="2 3">
    <name type="scientific">Euplotes crassus</name>
    <dbReference type="NCBI Taxonomy" id="5936"/>
    <lineage>
        <taxon>Eukaryota</taxon>
        <taxon>Sar</taxon>
        <taxon>Alveolata</taxon>
        <taxon>Ciliophora</taxon>
        <taxon>Intramacronucleata</taxon>
        <taxon>Spirotrichea</taxon>
        <taxon>Hypotrichia</taxon>
        <taxon>Euplotida</taxon>
        <taxon>Euplotidae</taxon>
        <taxon>Moneuplotes</taxon>
    </lineage>
</organism>
<evidence type="ECO:0000313" key="3">
    <source>
        <dbReference type="Proteomes" id="UP001295684"/>
    </source>
</evidence>
<evidence type="ECO:0000256" key="1">
    <source>
        <dbReference type="SAM" id="MobiDB-lite"/>
    </source>
</evidence>
<feature type="region of interest" description="Disordered" evidence="1">
    <location>
        <begin position="67"/>
        <end position="96"/>
    </location>
</feature>
<evidence type="ECO:0000313" key="2">
    <source>
        <dbReference type="EMBL" id="CAI2381376.1"/>
    </source>
</evidence>
<feature type="compositionally biased region" description="Polar residues" evidence="1">
    <location>
        <begin position="439"/>
        <end position="450"/>
    </location>
</feature>
<dbReference type="EMBL" id="CAMPGE010023437">
    <property type="protein sequence ID" value="CAI2381376.1"/>
    <property type="molecule type" value="Genomic_DNA"/>
</dbReference>
<feature type="region of interest" description="Disordered" evidence="1">
    <location>
        <begin position="410"/>
        <end position="450"/>
    </location>
</feature>
<protein>
    <submittedName>
        <fullName evidence="2">Uncharacterized protein</fullName>
    </submittedName>
</protein>
<feature type="region of interest" description="Disordered" evidence="1">
    <location>
        <begin position="306"/>
        <end position="344"/>
    </location>
</feature>
<feature type="compositionally biased region" description="Basic and acidic residues" evidence="1">
    <location>
        <begin position="310"/>
        <end position="329"/>
    </location>
</feature>
<name>A0AAD1XZ68_EUPCR</name>
<feature type="region of interest" description="Disordered" evidence="1">
    <location>
        <begin position="214"/>
        <end position="234"/>
    </location>
</feature>
<feature type="compositionally biased region" description="Basic and acidic residues" evidence="1">
    <location>
        <begin position="609"/>
        <end position="627"/>
    </location>
</feature>
<comment type="caution">
    <text evidence="2">The sequence shown here is derived from an EMBL/GenBank/DDBJ whole genome shotgun (WGS) entry which is preliminary data.</text>
</comment>
<sequence>MEPSSGIKTPDRRGSQASPGLHQEGQGGHTLAEEAKVDLGDLAGETNLFTPRITIEDRLTPEICSQNLHTLASTEEKGQENEEGLENGRSTRDTFPNITVVQNKLRNSSIHEPKSKTQERFTCIEKLSEGSGENWRKYSSPHKANKRYQMTLDEIYEDSQMSVSVPSSLRDDDSFSGYGSEVVEIHPENHSDASITEEEFRVGVLETIDEVEGLSEPSPFQTPNERASLESEEMSPVIQEDMKKLLTNYIQERSQDRLFSFKNSDEPFEQASPVKIQDESCPKRSGSIMRVMFANEVYYKSFTEEDYELPEQRESSPERFEKFEFEDGKQNQNPNSSSPQVLDYYKSSNRKRNVIIQIEVDEDRKYEKPEVSPLGLLGMDGLNPSKYTSSKKSETEFICSKNFNYTNSEPVTPEHMPYSLKTRKEEPQSDKLRLKKESSATVRETTSLQTIESSVDPGSFKLVDYCVDQCYPKNQDHQSNPTRKSSSKISEPRMIKYPGEPIVDSSRIKGSDYSTKLEEVKQCPATSPSFPSCCPIPQPRPTLGDSILSLLVPAPTIKKALQVTAKVLDPSLSQNSENSCDDCYPSMHEGTKPLGVPTHPAGSSEDYEYMDKPYSRPSDFRYRGYRG</sequence>
<reference evidence="2" key="1">
    <citation type="submission" date="2023-07" db="EMBL/GenBank/DDBJ databases">
        <authorList>
            <consortium name="AG Swart"/>
            <person name="Singh M."/>
            <person name="Singh A."/>
            <person name="Seah K."/>
            <person name="Emmerich C."/>
        </authorList>
    </citation>
    <scope>NUCLEOTIDE SEQUENCE</scope>
    <source>
        <strain evidence="2">DP1</strain>
    </source>
</reference>
<feature type="region of interest" description="Disordered" evidence="1">
    <location>
        <begin position="578"/>
        <end position="627"/>
    </location>
</feature>
<dbReference type="Proteomes" id="UP001295684">
    <property type="component" value="Unassembled WGS sequence"/>
</dbReference>
<feature type="region of interest" description="Disordered" evidence="1">
    <location>
        <begin position="1"/>
        <end position="33"/>
    </location>
</feature>
<accession>A0AAD1XZ68</accession>
<feature type="compositionally biased region" description="Basic and acidic residues" evidence="1">
    <location>
        <begin position="422"/>
        <end position="438"/>
    </location>
</feature>